<evidence type="ECO:0000256" key="4">
    <source>
        <dbReference type="SAM" id="MobiDB-lite"/>
    </source>
</evidence>
<dbReference type="SMART" id="SM00237">
    <property type="entry name" value="Calx_beta"/>
    <property type="match status" value="2"/>
</dbReference>
<proteinExistence type="predicted"/>
<dbReference type="InterPro" id="IPR025592">
    <property type="entry name" value="DUF4347"/>
</dbReference>
<dbReference type="Gene3D" id="3.10.100.10">
    <property type="entry name" value="Mannose-Binding Protein A, subunit A"/>
    <property type="match status" value="2"/>
</dbReference>
<feature type="region of interest" description="Disordered" evidence="4">
    <location>
        <begin position="812"/>
        <end position="840"/>
    </location>
</feature>
<evidence type="ECO:0000259" key="5">
    <source>
        <dbReference type="PROSITE" id="PS50041"/>
    </source>
</evidence>
<reference evidence="6" key="2">
    <citation type="journal article" date="2022" name="Microbiol. Resour. Announc.">
        <title>Metagenome Sequencing to Explore Phylogenomics of Terrestrial Cyanobacteria.</title>
        <authorList>
            <person name="Ward R.D."/>
            <person name="Stajich J.E."/>
            <person name="Johansen J.R."/>
            <person name="Huntemann M."/>
            <person name="Clum A."/>
            <person name="Foster B."/>
            <person name="Foster B."/>
            <person name="Roux S."/>
            <person name="Palaniappan K."/>
            <person name="Varghese N."/>
            <person name="Mukherjee S."/>
            <person name="Reddy T.B.K."/>
            <person name="Daum C."/>
            <person name="Copeland A."/>
            <person name="Chen I.A."/>
            <person name="Ivanova N.N."/>
            <person name="Kyrpides N.C."/>
            <person name="Shapiro N."/>
            <person name="Eloe-Fadrosh E.A."/>
            <person name="Pietrasiak N."/>
        </authorList>
    </citation>
    <scope>NUCLEOTIDE SEQUENCE</scope>
    <source>
        <strain evidence="6">GSE-TBD4-15B</strain>
    </source>
</reference>
<dbReference type="Pfam" id="PF00059">
    <property type="entry name" value="Lectin_C"/>
    <property type="match status" value="2"/>
</dbReference>
<dbReference type="Proteomes" id="UP000707356">
    <property type="component" value="Unassembled WGS sequence"/>
</dbReference>
<dbReference type="PROSITE" id="PS50041">
    <property type="entry name" value="C_TYPE_LECTIN_2"/>
    <property type="match status" value="2"/>
</dbReference>
<dbReference type="SUPFAM" id="SSF50952">
    <property type="entry name" value="Soluble quinoprotein glucose dehydrogenase"/>
    <property type="match status" value="1"/>
</dbReference>
<dbReference type="Gene3D" id="2.60.40.2030">
    <property type="match status" value="2"/>
</dbReference>
<evidence type="ECO:0000313" key="7">
    <source>
        <dbReference type="Proteomes" id="UP000707356"/>
    </source>
</evidence>
<dbReference type="AlphaFoldDB" id="A0A951P6J1"/>
<dbReference type="InterPro" id="IPR012938">
    <property type="entry name" value="Glc/Sorbosone_DH"/>
</dbReference>
<protein>
    <submittedName>
        <fullName evidence="6">DUF4347 domain-containing protein</fullName>
    </submittedName>
</protein>
<dbReference type="InterPro" id="IPR003644">
    <property type="entry name" value="Calx_beta"/>
</dbReference>
<dbReference type="Gene3D" id="2.120.10.30">
    <property type="entry name" value="TolB, C-terminal domain"/>
    <property type="match status" value="1"/>
</dbReference>
<dbReference type="InterPro" id="IPR016187">
    <property type="entry name" value="CTDL_fold"/>
</dbReference>
<dbReference type="InterPro" id="IPR016186">
    <property type="entry name" value="C-type_lectin-like/link_sf"/>
</dbReference>
<comment type="caution">
    <text evidence="6">The sequence shown here is derived from an EMBL/GenBank/DDBJ whole genome shotgun (WGS) entry which is preliminary data.</text>
</comment>
<dbReference type="SUPFAM" id="SSF141072">
    <property type="entry name" value="CalX-like"/>
    <property type="match status" value="2"/>
</dbReference>
<dbReference type="SMART" id="SM00034">
    <property type="entry name" value="CLECT"/>
    <property type="match status" value="2"/>
</dbReference>
<dbReference type="InterPro" id="IPR011042">
    <property type="entry name" value="6-blade_b-propeller_TolB-like"/>
</dbReference>
<feature type="compositionally biased region" description="Polar residues" evidence="4">
    <location>
        <begin position="812"/>
        <end position="828"/>
    </location>
</feature>
<dbReference type="SUPFAM" id="SSF56436">
    <property type="entry name" value="C-type lectin-like"/>
    <property type="match status" value="2"/>
</dbReference>
<evidence type="ECO:0000313" key="6">
    <source>
        <dbReference type="EMBL" id="MBW4464061.1"/>
    </source>
</evidence>
<sequence>MSQALSSSPGLSPEQIPAPVFRSAELPSLGSNSKHLVFIDTSVAELDALIAQIKSAEIILLDPQKNGIQQIADALSQRQNLESLQIISHGQAGGVQLGSVLLDQQSLETHVASLKAWGNTLSEQADVLFYGCNIAAGAAGTQFVQRLSQITGADIAASDDLTGSAALGGNWQLEVTTGQIEAESAFLPAVAQIYQAILPLYNGREYLLTGNLTWEQAEAEAQRQGGHLVTLNSAAEETWLKQTFSGTEGLWIGINDRRVEGQFEWVSGEAVTYSNWAVGEPNNYKGNEDFGMMNFGSSRHWNDESPTRKLRGIIERDPASAPIYNGNQYRLTDSLTWEQAQAEAQRQGGHLVTLNSAAEETWLKQTFSGTEGLWIGINDRRIEGQFEWGSGEAVTYSNWAAGEPNNYKGNEDFGMMNFGSSHRWNDESPTRKLRGIIEINGAPQLGSIALEQNTYSLNERAGAVEIAVSRSGHSSGAASVQYRADSGTAISGLDFAATVGTLSFAAGETRKLVRIPVINDDLDEENESFTLILQAPEAANLGTIRTATITILDDENPALTVNPVQASEASGAALVTVTRGSGIGSASVDYATQPGTALPVSDYQSATGTLSFAPGETSKTIQIALVNDAVAENHESFQIGFSNPMSVTLNSLNPVTVTILDDDPGSFVRETVITGLVQPTAFARTPLKAGFPELMFIAEKSGLVKVAQNNSVAPVPFIDLRDEVNNVRDRGLLGIAVHPDFYSGLPYLYLAYTYDPPEAALNLNPNTTLDERDQPGNRPVRVVRIKADAGSGYRQAVSSSDPDRQVVILGKNSSWANTSRPDGNSTADFSIPESGRNPDGSYLQDYIKTDSESHSVGQLGFGADGALYVSIGDGASYNSVDPRAVSVLNPDSLSGKILRVDPLTGQGFADNPFSDGNLESNRSKVWNLGLRNPFRFTFQPGTSTPFISDVGWDTWEEVNVGQRGANFGWPAYEGGNGNSLLQSQYGGLSTVQDFLSSGQPVTAAIYSRRHSEGARAIIMGDFYDGSSFVGYSGALFVADVNEGTVDALTLNSQNQVTAVQRFATGAQGIVYLETGSDGNLYFVNLGTGTIGRWRPA</sequence>
<dbReference type="Pfam" id="PF07995">
    <property type="entry name" value="GSDH"/>
    <property type="match status" value="1"/>
</dbReference>
<keyword evidence="1" id="KW-0732">Signal</keyword>
<name>A0A951P6J1_9CYAN</name>
<dbReference type="CDD" id="cd03603">
    <property type="entry name" value="CLECT_VCBS"/>
    <property type="match status" value="2"/>
</dbReference>
<dbReference type="InterPro" id="IPR034007">
    <property type="entry name" value="CTLD_bac"/>
</dbReference>
<dbReference type="InterPro" id="IPR011041">
    <property type="entry name" value="Quinoprot_gluc/sorb_DH_b-prop"/>
</dbReference>
<dbReference type="EMBL" id="JAHHHV010000005">
    <property type="protein sequence ID" value="MBW4464061.1"/>
    <property type="molecule type" value="Genomic_DNA"/>
</dbReference>
<evidence type="ECO:0000256" key="2">
    <source>
        <dbReference type="ARBA" id="ARBA00022737"/>
    </source>
</evidence>
<accession>A0A951P6J1</accession>
<gene>
    <name evidence="6" type="ORF">KME07_01305</name>
</gene>
<dbReference type="GO" id="GO:0016020">
    <property type="term" value="C:membrane"/>
    <property type="evidence" value="ECO:0007669"/>
    <property type="project" value="InterPro"/>
</dbReference>
<reference evidence="6" key="1">
    <citation type="submission" date="2021-05" db="EMBL/GenBank/DDBJ databases">
        <authorList>
            <person name="Pietrasiak N."/>
            <person name="Ward R."/>
            <person name="Stajich J.E."/>
            <person name="Kurbessoian T."/>
        </authorList>
    </citation>
    <scope>NUCLEOTIDE SEQUENCE</scope>
    <source>
        <strain evidence="6">GSE-TBD4-15B</strain>
    </source>
</reference>
<keyword evidence="3" id="KW-0106">Calcium</keyword>
<dbReference type="GO" id="GO:0007154">
    <property type="term" value="P:cell communication"/>
    <property type="evidence" value="ECO:0007669"/>
    <property type="project" value="InterPro"/>
</dbReference>
<feature type="domain" description="C-type lectin" evidence="5">
    <location>
        <begin position="324"/>
        <end position="438"/>
    </location>
</feature>
<evidence type="ECO:0000256" key="1">
    <source>
        <dbReference type="ARBA" id="ARBA00022729"/>
    </source>
</evidence>
<organism evidence="6 7">
    <name type="scientific">Pegethrix bostrychoides GSE-TBD4-15B</name>
    <dbReference type="NCBI Taxonomy" id="2839662"/>
    <lineage>
        <taxon>Bacteria</taxon>
        <taxon>Bacillati</taxon>
        <taxon>Cyanobacteriota</taxon>
        <taxon>Cyanophyceae</taxon>
        <taxon>Oculatellales</taxon>
        <taxon>Oculatellaceae</taxon>
        <taxon>Pegethrix</taxon>
    </lineage>
</organism>
<dbReference type="PANTHER" id="PTHR19328">
    <property type="entry name" value="HEDGEHOG-INTERACTING PROTEIN"/>
    <property type="match status" value="1"/>
</dbReference>
<dbReference type="Pfam" id="PF14252">
    <property type="entry name" value="DUF4347"/>
    <property type="match status" value="1"/>
</dbReference>
<keyword evidence="2" id="KW-0677">Repeat</keyword>
<dbReference type="Pfam" id="PF03160">
    <property type="entry name" value="Calx-beta"/>
    <property type="match status" value="2"/>
</dbReference>
<feature type="domain" description="C-type lectin" evidence="5">
    <location>
        <begin position="201"/>
        <end position="315"/>
    </location>
</feature>
<dbReference type="InterPro" id="IPR001304">
    <property type="entry name" value="C-type_lectin-like"/>
</dbReference>
<evidence type="ECO:0000256" key="3">
    <source>
        <dbReference type="ARBA" id="ARBA00022837"/>
    </source>
</evidence>
<dbReference type="InterPro" id="IPR038081">
    <property type="entry name" value="CalX-like_sf"/>
</dbReference>
<dbReference type="PANTHER" id="PTHR19328:SF13">
    <property type="entry name" value="HIPL1 PROTEIN"/>
    <property type="match status" value="1"/>
</dbReference>